<keyword evidence="2" id="KW-1185">Reference proteome</keyword>
<organism evidence="1 2">
    <name type="scientific">Dyadobacter arcticus</name>
    <dbReference type="NCBI Taxonomy" id="1078754"/>
    <lineage>
        <taxon>Bacteria</taxon>
        <taxon>Pseudomonadati</taxon>
        <taxon>Bacteroidota</taxon>
        <taxon>Cytophagia</taxon>
        <taxon>Cytophagales</taxon>
        <taxon>Spirosomataceae</taxon>
        <taxon>Dyadobacter</taxon>
    </lineage>
</organism>
<proteinExistence type="predicted"/>
<dbReference type="RefSeq" id="WP_167268611.1">
    <property type="nucleotide sequence ID" value="NZ_JAASQJ010000001.1"/>
</dbReference>
<dbReference type="Proteomes" id="UP001179181">
    <property type="component" value="Unassembled WGS sequence"/>
</dbReference>
<dbReference type="SUPFAM" id="SSF54427">
    <property type="entry name" value="NTF2-like"/>
    <property type="match status" value="1"/>
</dbReference>
<name>A0ABX0UH77_9BACT</name>
<reference evidence="1 2" key="1">
    <citation type="submission" date="2020-03" db="EMBL/GenBank/DDBJ databases">
        <title>Genomic Encyclopedia of Type Strains, Phase IV (KMG-IV): sequencing the most valuable type-strain genomes for metagenomic binning, comparative biology and taxonomic classification.</title>
        <authorList>
            <person name="Goeker M."/>
        </authorList>
    </citation>
    <scope>NUCLEOTIDE SEQUENCE [LARGE SCALE GENOMIC DNA]</scope>
    <source>
        <strain evidence="1 2">DSM 102865</strain>
    </source>
</reference>
<protein>
    <recommendedName>
        <fullName evidence="3">Nuclear transport factor 2 family protein</fullName>
    </recommendedName>
</protein>
<accession>A0ABX0UH77</accession>
<dbReference type="InterPro" id="IPR032710">
    <property type="entry name" value="NTF2-like_dom_sf"/>
</dbReference>
<sequence>MKRFVRLFSIFVFALGQLIHDTKANPFSGWHPKAELANTGSIDQNPRLTRKDTANTWIVRAYLEELIHGDFKAARDKLANDFKAYGPGFSDFLGTDDLLEQWRRNFLLFTDQKLIYENTRLAKPDKGQNRGQWVYLKAVWSAKDQRDQGKPIQIVFHQLALIVDNKIQQTYTSYGNDQLFFDLGFAIYGEKNQPLKIRDEP</sequence>
<evidence type="ECO:0000313" key="1">
    <source>
        <dbReference type="EMBL" id="NIJ52366.1"/>
    </source>
</evidence>
<dbReference type="EMBL" id="JAASQJ010000001">
    <property type="protein sequence ID" value="NIJ52366.1"/>
    <property type="molecule type" value="Genomic_DNA"/>
</dbReference>
<gene>
    <name evidence="1" type="ORF">FHS68_001522</name>
</gene>
<dbReference type="Gene3D" id="3.10.450.50">
    <property type="match status" value="1"/>
</dbReference>
<evidence type="ECO:0000313" key="2">
    <source>
        <dbReference type="Proteomes" id="UP001179181"/>
    </source>
</evidence>
<evidence type="ECO:0008006" key="3">
    <source>
        <dbReference type="Google" id="ProtNLM"/>
    </source>
</evidence>
<comment type="caution">
    <text evidence="1">The sequence shown here is derived from an EMBL/GenBank/DDBJ whole genome shotgun (WGS) entry which is preliminary data.</text>
</comment>